<evidence type="ECO:0000313" key="2">
    <source>
        <dbReference type="EMBL" id="SEA69258.1"/>
    </source>
</evidence>
<dbReference type="GO" id="GO:0016121">
    <property type="term" value="P:carotene catabolic process"/>
    <property type="evidence" value="ECO:0007669"/>
    <property type="project" value="UniProtKB-UniRule"/>
</dbReference>
<organism evidence="2 3">
    <name type="scientific">Flavobacterium gillisiae</name>
    <dbReference type="NCBI Taxonomy" id="150146"/>
    <lineage>
        <taxon>Bacteria</taxon>
        <taxon>Pseudomonadati</taxon>
        <taxon>Bacteroidota</taxon>
        <taxon>Flavobacteriia</taxon>
        <taxon>Flavobacteriales</taxon>
        <taxon>Flavobacteriaceae</taxon>
        <taxon>Flavobacterium</taxon>
    </lineage>
</organism>
<feature type="transmembrane region" description="Helical" evidence="1">
    <location>
        <begin position="244"/>
        <end position="262"/>
    </location>
</feature>
<dbReference type="Pfam" id="PF15461">
    <property type="entry name" value="BCD"/>
    <property type="match status" value="1"/>
</dbReference>
<sequence>MLKYTNYAIVASFFCLWLNSFFTETTQIIIAFSLIFSFGILHGANDLLLIQSTNDSHNRISFKKILTYYVLVVLFGVLLFYLIPMLALVLFIFVSAFHFGDQQGLYFDFKVSKFLLIVYPFIYGIIILYLLFYFHSNEVEVIITEIIRFKVPTLYINEILLTSGLIFLSISAYFYWNFESFRKKLQAELFFLVVFAVIFKTSSLIWGFAIYFIIWHSIPSILDQIKFIYGSFTFSNFIAYCRNAFAYWLASLLGIGLLYFLFRDKEIFNALFFSFLAAITFPHVLVILKVMHKKNTKSA</sequence>
<accession>A0A1H4D9N9</accession>
<comment type="similarity">
    <text evidence="1">Belongs to the Brp/Blh beta-carotene diooxygenase family.</text>
</comment>
<keyword evidence="1" id="KW-0472">Membrane</keyword>
<dbReference type="Proteomes" id="UP000198951">
    <property type="component" value="Unassembled WGS sequence"/>
</dbReference>
<feature type="transmembrane region" description="Helical" evidence="1">
    <location>
        <begin position="268"/>
        <end position="288"/>
    </location>
</feature>
<evidence type="ECO:0000313" key="3">
    <source>
        <dbReference type="Proteomes" id="UP000198951"/>
    </source>
</evidence>
<reference evidence="3" key="1">
    <citation type="submission" date="2016-10" db="EMBL/GenBank/DDBJ databases">
        <authorList>
            <person name="Varghese N."/>
            <person name="Submissions S."/>
        </authorList>
    </citation>
    <scope>NUCLEOTIDE SEQUENCE [LARGE SCALE GENOMIC DNA]</scope>
    <source>
        <strain evidence="3">DSM 22376</strain>
    </source>
</reference>
<keyword evidence="1" id="KW-0223">Dioxygenase</keyword>
<keyword evidence="1" id="KW-0560">Oxidoreductase</keyword>
<dbReference type="GO" id="GO:0005506">
    <property type="term" value="F:iron ion binding"/>
    <property type="evidence" value="ECO:0007669"/>
    <property type="project" value="UniProtKB-UniRule"/>
</dbReference>
<feature type="transmembrane region" description="Helical" evidence="1">
    <location>
        <begin position="189"/>
        <end position="214"/>
    </location>
</feature>
<feature type="transmembrane region" description="Helical" evidence="1">
    <location>
        <begin position="155"/>
        <end position="177"/>
    </location>
</feature>
<keyword evidence="1" id="KW-0479">Metal-binding</keyword>
<keyword evidence="1" id="KW-1133">Transmembrane helix</keyword>
<comment type="subcellular location">
    <subcellularLocation>
        <location evidence="1">Cell membrane</location>
        <topology evidence="1">Multi-pass membrane protein</topology>
    </subcellularLocation>
</comment>
<feature type="transmembrane region" description="Helical" evidence="1">
    <location>
        <begin position="28"/>
        <end position="48"/>
    </location>
</feature>
<feature type="transmembrane region" description="Helical" evidence="1">
    <location>
        <begin position="114"/>
        <end position="134"/>
    </location>
</feature>
<dbReference type="RefSeq" id="WP_091089655.1">
    <property type="nucleotide sequence ID" value="NZ_FNRD01000007.1"/>
</dbReference>
<proteinExistence type="inferred from homology"/>
<dbReference type="GO" id="GO:0010436">
    <property type="term" value="F:carotenoid dioxygenase activity"/>
    <property type="evidence" value="ECO:0007669"/>
    <property type="project" value="UniProtKB-UniRule"/>
</dbReference>
<dbReference type="GO" id="GO:0005886">
    <property type="term" value="C:plasma membrane"/>
    <property type="evidence" value="ECO:0007669"/>
    <property type="project" value="UniProtKB-SubCell"/>
</dbReference>
<dbReference type="HAMAP" id="MF_02093">
    <property type="entry name" value="Beta_carotene_diox"/>
    <property type="match status" value="1"/>
</dbReference>
<dbReference type="GO" id="GO:0004497">
    <property type="term" value="F:monooxygenase activity"/>
    <property type="evidence" value="ECO:0007669"/>
    <property type="project" value="UniProtKB-KW"/>
</dbReference>
<dbReference type="NCBIfam" id="TIGR03753">
    <property type="entry name" value="blh_monoox"/>
    <property type="match status" value="1"/>
</dbReference>
<protein>
    <recommendedName>
        <fullName evidence="1">Probable beta-carotene 15,15'-dioxygenase</fullName>
        <ecNumber evidence="1">1.13.11.63</ecNumber>
    </recommendedName>
</protein>
<comment type="caution">
    <text evidence="1">Lacks conserved residue(s) required for the propagation of feature annotation.</text>
</comment>
<dbReference type="InterPro" id="IPR022270">
    <property type="entry name" value="Blh_diox"/>
</dbReference>
<keyword evidence="2" id="KW-0503">Monooxygenase</keyword>
<dbReference type="AlphaFoldDB" id="A0A1H4D9N9"/>
<evidence type="ECO:0000256" key="1">
    <source>
        <dbReference type="HAMAP-Rule" id="MF_02093"/>
    </source>
</evidence>
<name>A0A1H4D9N9_9FLAO</name>
<keyword evidence="3" id="KW-1185">Reference proteome</keyword>
<dbReference type="EMBL" id="FNRD01000007">
    <property type="protein sequence ID" value="SEA69258.1"/>
    <property type="molecule type" value="Genomic_DNA"/>
</dbReference>
<keyword evidence="1" id="KW-1003">Cell membrane</keyword>
<feature type="transmembrane region" description="Helical" evidence="1">
    <location>
        <begin position="68"/>
        <end position="94"/>
    </location>
</feature>
<comment type="function">
    <text evidence="1">Catalyzes the cleavage of beta-carotene at its central double bond (15,15') to yield two molecules of all-trans-retinal.</text>
</comment>
<dbReference type="GO" id="GO:0003834">
    <property type="term" value="F:beta-carotene 15,15'-dioxygenase activity"/>
    <property type="evidence" value="ECO:0007669"/>
    <property type="project" value="UniProtKB-EC"/>
</dbReference>
<keyword evidence="1" id="KW-0408">Iron</keyword>
<dbReference type="EC" id="1.13.11.63" evidence="1"/>
<gene>
    <name evidence="2" type="ORF">SAMN05443667_107121</name>
</gene>
<feature type="transmembrane region" description="Helical" evidence="1">
    <location>
        <begin position="7"/>
        <end position="22"/>
    </location>
</feature>
<comment type="catalytic activity">
    <reaction evidence="1">
        <text>all-trans-beta-carotene + O2 = 2 all-trans-retinal</text>
        <dbReference type="Rhea" id="RHEA:32887"/>
        <dbReference type="ChEBI" id="CHEBI:15379"/>
        <dbReference type="ChEBI" id="CHEBI:17579"/>
        <dbReference type="ChEBI" id="CHEBI:17898"/>
        <dbReference type="EC" id="1.13.11.63"/>
    </reaction>
</comment>
<comment type="cofactor">
    <cofactor evidence="1">
        <name>Fe(2+)</name>
        <dbReference type="ChEBI" id="CHEBI:29033"/>
    </cofactor>
</comment>
<keyword evidence="1" id="KW-0812">Transmembrane</keyword>
<dbReference type="OrthoDB" id="945227at2"/>
<dbReference type="STRING" id="150146.SAMN05443667_107121"/>